<protein>
    <submittedName>
        <fullName evidence="4">Uncharacterized protein</fullName>
    </submittedName>
</protein>
<dbReference type="EMBL" id="BDSP01000271">
    <property type="protein sequence ID" value="GAX28237.1"/>
    <property type="molecule type" value="Genomic_DNA"/>
</dbReference>
<sequence>MISLLVLSLLLVNTAHAFVANHHDPQQFFAQSTSCVSSPSILRNSAPRHDVGGDPMSQLSPELQKQLMEYQQHQQNAPKLDFATDVRTLVQNSHGFAVMSTFSKAHPDFPGGSVVGFSVDEQGRPLFCFSGMSSHTQDILANPHCSLTIASKQFKGAADGRVNLMGTATLIKSKEEIEQAQQLYNQKHPGAFWTAFGDFNWFRMSVEHVRFVGGFARAGTVTADEYAQAQPDAISAFGPHIAEHMNDDHQSATIAIVQNAVPGMKEGPTITAAEITSVDSLGMFVKVTREEAVAFLPQQFKVRVPFPRPAQDRGDVKKLIVEMTQASAASTANKE</sequence>
<feature type="domain" description="CREG-like beta-barrel" evidence="3">
    <location>
        <begin position="82"/>
        <end position="227"/>
    </location>
</feature>
<feature type="chain" id="PRO_5013051984" evidence="1">
    <location>
        <begin position="18"/>
        <end position="335"/>
    </location>
</feature>
<feature type="signal peptide" evidence="1">
    <location>
        <begin position="1"/>
        <end position="17"/>
    </location>
</feature>
<dbReference type="GO" id="GO:0005737">
    <property type="term" value="C:cytoplasm"/>
    <property type="evidence" value="ECO:0007669"/>
    <property type="project" value="UniProtKB-ARBA"/>
</dbReference>
<feature type="domain" description="DUF2470" evidence="2">
    <location>
        <begin position="240"/>
        <end position="323"/>
    </location>
</feature>
<dbReference type="InParanoid" id="A0A1Z5KPY4"/>
<name>A0A1Z5KPY4_FISSO</name>
<organism evidence="4 5">
    <name type="scientific">Fistulifera solaris</name>
    <name type="common">Oleaginous diatom</name>
    <dbReference type="NCBI Taxonomy" id="1519565"/>
    <lineage>
        <taxon>Eukaryota</taxon>
        <taxon>Sar</taxon>
        <taxon>Stramenopiles</taxon>
        <taxon>Ochrophyta</taxon>
        <taxon>Bacillariophyta</taxon>
        <taxon>Bacillariophyceae</taxon>
        <taxon>Bacillariophycidae</taxon>
        <taxon>Naviculales</taxon>
        <taxon>Naviculaceae</taxon>
        <taxon>Fistulifera</taxon>
    </lineage>
</organism>
<dbReference type="Gene3D" id="2.30.110.10">
    <property type="entry name" value="Electron Transport, Fmn-binding Protein, Chain A"/>
    <property type="match status" value="1"/>
</dbReference>
<dbReference type="Pfam" id="PF13883">
    <property type="entry name" value="CREG_beta-barrel"/>
    <property type="match status" value="1"/>
</dbReference>
<keyword evidence="1" id="KW-0732">Signal</keyword>
<reference evidence="4 5" key="1">
    <citation type="journal article" date="2015" name="Plant Cell">
        <title>Oil accumulation by the oleaginous diatom Fistulifera solaris as revealed by the genome and transcriptome.</title>
        <authorList>
            <person name="Tanaka T."/>
            <person name="Maeda Y."/>
            <person name="Veluchamy A."/>
            <person name="Tanaka M."/>
            <person name="Abida H."/>
            <person name="Marechal E."/>
            <person name="Bowler C."/>
            <person name="Muto M."/>
            <person name="Sunaga Y."/>
            <person name="Tanaka M."/>
            <person name="Yoshino T."/>
            <person name="Taniguchi T."/>
            <person name="Fukuda Y."/>
            <person name="Nemoto M."/>
            <person name="Matsumoto M."/>
            <person name="Wong P.S."/>
            <person name="Aburatani S."/>
            <person name="Fujibuchi W."/>
        </authorList>
    </citation>
    <scope>NUCLEOTIDE SEQUENCE [LARGE SCALE GENOMIC DNA]</scope>
    <source>
        <strain evidence="4 5">JPCC DA0580</strain>
    </source>
</reference>
<dbReference type="PANTHER" id="PTHR13343:SF24">
    <property type="entry name" value="OS07G0573800 PROTEIN"/>
    <property type="match status" value="1"/>
</dbReference>
<evidence type="ECO:0000259" key="3">
    <source>
        <dbReference type="Pfam" id="PF13883"/>
    </source>
</evidence>
<evidence type="ECO:0000256" key="1">
    <source>
        <dbReference type="SAM" id="SignalP"/>
    </source>
</evidence>
<dbReference type="Pfam" id="PF10615">
    <property type="entry name" value="DUF2470"/>
    <property type="match status" value="1"/>
</dbReference>
<evidence type="ECO:0000313" key="4">
    <source>
        <dbReference type="EMBL" id="GAX28237.1"/>
    </source>
</evidence>
<dbReference type="Gene3D" id="3.20.180.10">
    <property type="entry name" value="PNP-oxidase-like"/>
    <property type="match status" value="1"/>
</dbReference>
<dbReference type="InterPro" id="IPR055343">
    <property type="entry name" value="CREG_beta-barrel"/>
</dbReference>
<accession>A0A1Z5KPY4</accession>
<dbReference type="OrthoDB" id="2138282at2759"/>
<dbReference type="Proteomes" id="UP000198406">
    <property type="component" value="Unassembled WGS sequence"/>
</dbReference>
<gene>
    <name evidence="4" type="ORF">FisN_27Hh114</name>
</gene>
<dbReference type="PANTHER" id="PTHR13343">
    <property type="entry name" value="CREG1 PROTEIN"/>
    <property type="match status" value="1"/>
</dbReference>
<dbReference type="SUPFAM" id="SSF50475">
    <property type="entry name" value="FMN-binding split barrel"/>
    <property type="match status" value="1"/>
</dbReference>
<evidence type="ECO:0000259" key="2">
    <source>
        <dbReference type="Pfam" id="PF10615"/>
    </source>
</evidence>
<dbReference type="InterPro" id="IPR019595">
    <property type="entry name" value="DUF2470"/>
</dbReference>
<proteinExistence type="predicted"/>
<dbReference type="InterPro" id="IPR037119">
    <property type="entry name" value="Haem_oxidase_HugZ-like_sf"/>
</dbReference>
<comment type="caution">
    <text evidence="4">The sequence shown here is derived from an EMBL/GenBank/DDBJ whole genome shotgun (WGS) entry which is preliminary data.</text>
</comment>
<keyword evidence="5" id="KW-1185">Reference proteome</keyword>
<dbReference type="AlphaFoldDB" id="A0A1Z5KPY4"/>
<dbReference type="InterPro" id="IPR012349">
    <property type="entry name" value="Split_barrel_FMN-bd"/>
</dbReference>
<evidence type="ECO:0000313" key="5">
    <source>
        <dbReference type="Proteomes" id="UP000198406"/>
    </source>
</evidence>